<evidence type="ECO:0000256" key="2">
    <source>
        <dbReference type="ARBA" id="ARBA00004613"/>
    </source>
</evidence>
<evidence type="ECO:0000256" key="1">
    <source>
        <dbReference type="ARBA" id="ARBA00004370"/>
    </source>
</evidence>
<dbReference type="AlphaFoldDB" id="A0A8C6HUJ7"/>
<dbReference type="GO" id="GO:0005576">
    <property type="term" value="C:extracellular region"/>
    <property type="evidence" value="ECO:0007669"/>
    <property type="project" value="UniProtKB-SubCell"/>
</dbReference>
<reference evidence="8" key="1">
    <citation type="submission" date="2025-08" db="UniProtKB">
        <authorList>
            <consortium name="Ensembl"/>
        </authorList>
    </citation>
    <scope>IDENTIFICATION</scope>
</reference>
<dbReference type="SUPFAM" id="SSF57302">
    <property type="entry name" value="Snake toxin-like"/>
    <property type="match status" value="2"/>
</dbReference>
<accession>A0A8C6HUJ7</accession>
<comment type="subcellular location">
    <subcellularLocation>
        <location evidence="1">Membrane</location>
    </subcellularLocation>
    <subcellularLocation>
        <location evidence="2">Secreted</location>
    </subcellularLocation>
</comment>
<proteinExistence type="predicted"/>
<organism evidence="8 9">
    <name type="scientific">Mus spicilegus</name>
    <name type="common">Mound-building mouse</name>
    <dbReference type="NCBI Taxonomy" id="10103"/>
    <lineage>
        <taxon>Eukaryota</taxon>
        <taxon>Metazoa</taxon>
        <taxon>Chordata</taxon>
        <taxon>Craniata</taxon>
        <taxon>Vertebrata</taxon>
        <taxon>Euteleostomi</taxon>
        <taxon>Mammalia</taxon>
        <taxon>Eutheria</taxon>
        <taxon>Euarchontoglires</taxon>
        <taxon>Glires</taxon>
        <taxon>Rodentia</taxon>
        <taxon>Myomorpha</taxon>
        <taxon>Muroidea</taxon>
        <taxon>Muridae</taxon>
        <taxon>Murinae</taxon>
        <taxon>Mus</taxon>
        <taxon>Mus</taxon>
    </lineage>
</organism>
<keyword evidence="9" id="KW-1185">Reference proteome</keyword>
<keyword evidence="3" id="KW-0964">Secreted</keyword>
<dbReference type="InterPro" id="IPR000472">
    <property type="entry name" value="Activin_recp"/>
</dbReference>
<dbReference type="PANTHER" id="PTHR20914">
    <property type="entry name" value="LY6/PLAUR DOMAIN-CONTAINING PROTEIN 8"/>
    <property type="match status" value="1"/>
</dbReference>
<dbReference type="GO" id="GO:0004675">
    <property type="term" value="F:transmembrane receptor protein serine/threonine kinase activity"/>
    <property type="evidence" value="ECO:0007669"/>
    <property type="project" value="InterPro"/>
</dbReference>
<sequence>MEVTMSWFLVLKSLLAVCIISHLSVSSVESYACIQEEPPFNKECYPNSSTCESSKGCFSLWLELGAHQTYVQKGCSEDSCTGLAFSVTVERHLALSYDHRCCYTEHCNKEPIKVPALSSEPNGVECPACFSGCGTCRPVLLKCTGEETMCIKATARDIIKLQAMGCATKTACNLKNVTITDNLKFDTSCVNGSPLLSSRLLLQHHACLPAATLPAMTVMELSSGTVSPQ</sequence>
<dbReference type="InterPro" id="IPR050918">
    <property type="entry name" value="CNF-like_PLA2_Inhibitor"/>
</dbReference>
<dbReference type="InterPro" id="IPR045860">
    <property type="entry name" value="Snake_toxin-like_sf"/>
</dbReference>
<reference evidence="8" key="2">
    <citation type="submission" date="2025-09" db="UniProtKB">
        <authorList>
            <consortium name="Ensembl"/>
        </authorList>
    </citation>
    <scope>IDENTIFICATION</scope>
</reference>
<name>A0A8C6HUJ7_MUSSI</name>
<feature type="domain" description="Activin types I and II receptor" evidence="7">
    <location>
        <begin position="32"/>
        <end position="110"/>
    </location>
</feature>
<keyword evidence="4 6" id="KW-0732">Signal</keyword>
<dbReference type="Proteomes" id="UP000694415">
    <property type="component" value="Unplaced"/>
</dbReference>
<evidence type="ECO:0000259" key="7">
    <source>
        <dbReference type="Pfam" id="PF01064"/>
    </source>
</evidence>
<protein>
    <submittedName>
        <fullName evidence="8">Predicted gene 12253</fullName>
    </submittedName>
</protein>
<feature type="signal peptide" evidence="6">
    <location>
        <begin position="1"/>
        <end position="30"/>
    </location>
</feature>
<evidence type="ECO:0000256" key="3">
    <source>
        <dbReference type="ARBA" id="ARBA00022525"/>
    </source>
</evidence>
<dbReference type="GeneTree" id="ENSGT00730000111648"/>
<dbReference type="PANTHER" id="PTHR20914:SF8">
    <property type="entry name" value="GENE 12253-RELATED"/>
    <property type="match status" value="1"/>
</dbReference>
<dbReference type="Ensembl" id="ENSMSIT00000033012.1">
    <property type="protein sequence ID" value="ENSMSIP00000026174.1"/>
    <property type="gene ID" value="ENSMSIG00000022063.1"/>
</dbReference>
<evidence type="ECO:0000256" key="6">
    <source>
        <dbReference type="SAM" id="SignalP"/>
    </source>
</evidence>
<dbReference type="Gene3D" id="2.10.60.10">
    <property type="entry name" value="CD59"/>
    <property type="match status" value="2"/>
</dbReference>
<keyword evidence="5" id="KW-0472">Membrane</keyword>
<dbReference type="Pfam" id="PF01064">
    <property type="entry name" value="Activin_recp"/>
    <property type="match status" value="1"/>
</dbReference>
<evidence type="ECO:0000313" key="8">
    <source>
        <dbReference type="Ensembl" id="ENSMSIP00000026174.1"/>
    </source>
</evidence>
<feature type="chain" id="PRO_5034453227" evidence="6">
    <location>
        <begin position="31"/>
        <end position="229"/>
    </location>
</feature>
<evidence type="ECO:0000256" key="4">
    <source>
        <dbReference type="ARBA" id="ARBA00022729"/>
    </source>
</evidence>
<evidence type="ECO:0000313" key="9">
    <source>
        <dbReference type="Proteomes" id="UP000694415"/>
    </source>
</evidence>
<evidence type="ECO:0000256" key="5">
    <source>
        <dbReference type="ARBA" id="ARBA00023136"/>
    </source>
</evidence>
<dbReference type="GO" id="GO:0016020">
    <property type="term" value="C:membrane"/>
    <property type="evidence" value="ECO:0007669"/>
    <property type="project" value="UniProtKB-SubCell"/>
</dbReference>